<dbReference type="EMBL" id="QGKX02000004">
    <property type="protein sequence ID" value="KAF3602496.1"/>
    <property type="molecule type" value="Genomic_DNA"/>
</dbReference>
<accession>A0A8S9SLS6</accession>
<feature type="compositionally biased region" description="Basic and acidic residues" evidence="1">
    <location>
        <begin position="179"/>
        <end position="209"/>
    </location>
</feature>
<feature type="region of interest" description="Disordered" evidence="1">
    <location>
        <begin position="349"/>
        <end position="371"/>
    </location>
</feature>
<feature type="region of interest" description="Disordered" evidence="1">
    <location>
        <begin position="135"/>
        <end position="209"/>
    </location>
</feature>
<evidence type="ECO:0000313" key="3">
    <source>
        <dbReference type="Proteomes" id="UP000712600"/>
    </source>
</evidence>
<feature type="region of interest" description="Disordered" evidence="1">
    <location>
        <begin position="298"/>
        <end position="325"/>
    </location>
</feature>
<comment type="caution">
    <text evidence="2">The sequence shown here is derived from an EMBL/GenBank/DDBJ whole genome shotgun (WGS) entry which is preliminary data.</text>
</comment>
<evidence type="ECO:0000313" key="2">
    <source>
        <dbReference type="EMBL" id="KAF3602496.1"/>
    </source>
</evidence>
<feature type="compositionally biased region" description="Basic and acidic residues" evidence="1">
    <location>
        <begin position="351"/>
        <end position="363"/>
    </location>
</feature>
<organism evidence="2 3">
    <name type="scientific">Brassica cretica</name>
    <name type="common">Mustard</name>
    <dbReference type="NCBI Taxonomy" id="69181"/>
    <lineage>
        <taxon>Eukaryota</taxon>
        <taxon>Viridiplantae</taxon>
        <taxon>Streptophyta</taxon>
        <taxon>Embryophyta</taxon>
        <taxon>Tracheophyta</taxon>
        <taxon>Spermatophyta</taxon>
        <taxon>Magnoliopsida</taxon>
        <taxon>eudicotyledons</taxon>
        <taxon>Gunneridae</taxon>
        <taxon>Pentapetalae</taxon>
        <taxon>rosids</taxon>
        <taxon>malvids</taxon>
        <taxon>Brassicales</taxon>
        <taxon>Brassicaceae</taxon>
        <taxon>Brassiceae</taxon>
        <taxon>Brassica</taxon>
    </lineage>
</organism>
<feature type="compositionally biased region" description="Polar residues" evidence="1">
    <location>
        <begin position="316"/>
        <end position="325"/>
    </location>
</feature>
<evidence type="ECO:0000256" key="1">
    <source>
        <dbReference type="SAM" id="MobiDB-lite"/>
    </source>
</evidence>
<dbReference type="AlphaFoldDB" id="A0A8S9SLS6"/>
<proteinExistence type="predicted"/>
<dbReference type="Proteomes" id="UP000712600">
    <property type="component" value="Unassembled WGS sequence"/>
</dbReference>
<sequence length="409" mass="46331">MTSTSTDGTTLTSIDITTSMSTNGTTSESITHTIPPSIDGDSCFQSTPLEIHGRSSCPQDIAYSTHKNVDISSCDPTSDGDIEITMEDFLELEEFLELEDGEKLEDLDSSREITMKDFLELEEWLEDMHQNLQKKLDDDHHTSRGDMETSPKASIDRHQPDGIDRQPPHIIDQRPPYIIDRHSADSIDLHPPERIDRYPPERIDRYPPDCIARHPPDNIDRHPGLDELSRYIVEEEPIEKRMYMSKVSHPVVLKHQRPPIWTEEAAGFHKRVRRIHVPVKIVVPCAVFEAESPISPDRIDKGPAEAASVDTDRIPSNDTNKPASIDITTSPSIDAGHISEQKEFNVCGNLRDGDTTMRSDKSGGKKRRNWKKRKRIMGDSQLSLIPHFLDGVRNSRVRSRCFSKSFAKV</sequence>
<feature type="compositionally biased region" description="Basic and acidic residues" evidence="1">
    <location>
        <begin position="135"/>
        <end position="167"/>
    </location>
</feature>
<gene>
    <name evidence="2" type="ORF">F2Q69_00035475</name>
</gene>
<protein>
    <submittedName>
        <fullName evidence="2">Uncharacterized protein</fullName>
    </submittedName>
</protein>
<reference evidence="2" key="1">
    <citation type="submission" date="2019-12" db="EMBL/GenBank/DDBJ databases">
        <title>Genome sequencing and annotation of Brassica cretica.</title>
        <authorList>
            <person name="Studholme D.J."/>
            <person name="Sarris P."/>
        </authorList>
    </citation>
    <scope>NUCLEOTIDE SEQUENCE</scope>
    <source>
        <strain evidence="2">PFS-109/04</strain>
        <tissue evidence="2">Leaf</tissue>
    </source>
</reference>
<name>A0A8S9SLS6_BRACR</name>